<feature type="repeat" description="TPR" evidence="7">
    <location>
        <begin position="185"/>
        <end position="218"/>
    </location>
</feature>
<dbReference type="SUPFAM" id="SSF48452">
    <property type="entry name" value="TPR-like"/>
    <property type="match status" value="1"/>
</dbReference>
<keyword evidence="3 7" id="KW-0802">TPR repeat</keyword>
<dbReference type="OrthoDB" id="1620277at2759"/>
<dbReference type="PANTHER" id="PTHR36326:SF4">
    <property type="entry name" value="PROTEIN POLLENLESS 3-LIKE 1"/>
    <property type="match status" value="1"/>
</dbReference>
<dbReference type="Gene3D" id="1.25.40.10">
    <property type="entry name" value="Tetratricopeptide repeat domain"/>
    <property type="match status" value="1"/>
</dbReference>
<evidence type="ECO:0000256" key="2">
    <source>
        <dbReference type="ARBA" id="ARBA00022737"/>
    </source>
</evidence>
<evidence type="ECO:0000256" key="8">
    <source>
        <dbReference type="SAM" id="Coils"/>
    </source>
</evidence>
<keyword evidence="4 8" id="KW-0175">Coiled coil</keyword>
<evidence type="ECO:0000313" key="10">
    <source>
        <dbReference type="Proteomes" id="UP000886595"/>
    </source>
</evidence>
<accession>A0A8X7Q1Q0</accession>
<dbReference type="GO" id="GO:0005634">
    <property type="term" value="C:nucleus"/>
    <property type="evidence" value="ECO:0007669"/>
    <property type="project" value="UniProtKB-SubCell"/>
</dbReference>
<keyword evidence="2" id="KW-0677">Repeat</keyword>
<proteinExistence type="inferred from homology"/>
<keyword evidence="10" id="KW-1185">Reference proteome</keyword>
<comment type="caution">
    <text evidence="9">The sequence shown here is derived from an EMBL/GenBank/DDBJ whole genome shotgun (WGS) entry which is preliminary data.</text>
</comment>
<protein>
    <submittedName>
        <fullName evidence="9">Uncharacterized protein</fullName>
    </submittedName>
</protein>
<dbReference type="InterPro" id="IPR044961">
    <property type="entry name" value="MS5/SDI1"/>
</dbReference>
<name>A0A8X7Q1Q0_BRACI</name>
<sequence>MWNREDRRAPGGGYWTPPATWNLNKRVYTAMPVSETKRTCSIEKQDPFHMIHKVPSGDSPYGRAKHAQQLISKDPERAISLFWAAINAGDRVDSALKDMAVVMKQLNRSDEGIEAIKSFRYLCPFESQDSIDNLLLELYKKSGRIQEEAELLENKLKTLENGGIVTIAKRSHGKQINLTIEQEKARMLGNLAWVHLQLHNYGISEQYYRNALSLEPDNNKLCNLAICLIRMDRIQEAKSLLDDVRLTLGKTQWTDEPFYKSFERATEVLAERERVNAADHPGEIMLSSSSDNFSSNCSFASWVKETEALPGTVPGKGIMYSFDSVKSPVLITQPRECKLVDEELDHRVGQVTIGAARRLKFGSTFEANHYEKKKNSNSVDSAESNTWTSKARKICADSEKGYQRNASGSSSAYAQIMDIGQKTV</sequence>
<comment type="subcellular location">
    <subcellularLocation>
        <location evidence="1">Nucleus</location>
    </subcellularLocation>
</comment>
<dbReference type="AlphaFoldDB" id="A0A8X7Q1Q0"/>
<evidence type="ECO:0000256" key="7">
    <source>
        <dbReference type="PROSITE-ProRule" id="PRU00339"/>
    </source>
</evidence>
<dbReference type="InterPro" id="IPR011990">
    <property type="entry name" value="TPR-like_helical_dom_sf"/>
</dbReference>
<evidence type="ECO:0000256" key="1">
    <source>
        <dbReference type="ARBA" id="ARBA00004123"/>
    </source>
</evidence>
<evidence type="ECO:0000256" key="6">
    <source>
        <dbReference type="ARBA" id="ARBA00025750"/>
    </source>
</evidence>
<evidence type="ECO:0000313" key="9">
    <source>
        <dbReference type="EMBL" id="KAG2262016.1"/>
    </source>
</evidence>
<organism evidence="9 10">
    <name type="scientific">Brassica carinata</name>
    <name type="common">Ethiopian mustard</name>
    <name type="synonym">Abyssinian cabbage</name>
    <dbReference type="NCBI Taxonomy" id="52824"/>
    <lineage>
        <taxon>Eukaryota</taxon>
        <taxon>Viridiplantae</taxon>
        <taxon>Streptophyta</taxon>
        <taxon>Embryophyta</taxon>
        <taxon>Tracheophyta</taxon>
        <taxon>Spermatophyta</taxon>
        <taxon>Magnoliopsida</taxon>
        <taxon>eudicotyledons</taxon>
        <taxon>Gunneridae</taxon>
        <taxon>Pentapetalae</taxon>
        <taxon>rosids</taxon>
        <taxon>malvids</taxon>
        <taxon>Brassicales</taxon>
        <taxon>Brassicaceae</taxon>
        <taxon>Brassiceae</taxon>
        <taxon>Brassica</taxon>
    </lineage>
</organism>
<evidence type="ECO:0000256" key="3">
    <source>
        <dbReference type="ARBA" id="ARBA00022803"/>
    </source>
</evidence>
<feature type="coiled-coil region" evidence="8">
    <location>
        <begin position="135"/>
        <end position="162"/>
    </location>
</feature>
<evidence type="ECO:0000256" key="4">
    <source>
        <dbReference type="ARBA" id="ARBA00023054"/>
    </source>
</evidence>
<dbReference type="EMBL" id="JAAMPC010000014">
    <property type="protein sequence ID" value="KAG2262016.1"/>
    <property type="molecule type" value="Genomic_DNA"/>
</dbReference>
<reference evidence="9 10" key="1">
    <citation type="submission" date="2020-02" db="EMBL/GenBank/DDBJ databases">
        <authorList>
            <person name="Ma Q."/>
            <person name="Huang Y."/>
            <person name="Song X."/>
            <person name="Pei D."/>
        </authorList>
    </citation>
    <scope>NUCLEOTIDE SEQUENCE [LARGE SCALE GENOMIC DNA]</scope>
    <source>
        <strain evidence="9">Sxm20200214</strain>
        <tissue evidence="9">Leaf</tissue>
    </source>
</reference>
<dbReference type="InterPro" id="IPR019734">
    <property type="entry name" value="TPR_rpt"/>
</dbReference>
<comment type="similarity">
    <text evidence="6">Belongs to the MS5 protein family.</text>
</comment>
<dbReference type="PANTHER" id="PTHR36326">
    <property type="entry name" value="PROTEIN POLLENLESS 3-LIKE 2"/>
    <property type="match status" value="1"/>
</dbReference>
<evidence type="ECO:0000256" key="5">
    <source>
        <dbReference type="ARBA" id="ARBA00023242"/>
    </source>
</evidence>
<dbReference type="Proteomes" id="UP000886595">
    <property type="component" value="Unassembled WGS sequence"/>
</dbReference>
<keyword evidence="5" id="KW-0539">Nucleus</keyword>
<dbReference type="SMART" id="SM00028">
    <property type="entry name" value="TPR"/>
    <property type="match status" value="1"/>
</dbReference>
<gene>
    <name evidence="9" type="ORF">Bca52824_069095</name>
</gene>
<dbReference type="PROSITE" id="PS50005">
    <property type="entry name" value="TPR"/>
    <property type="match status" value="1"/>
</dbReference>